<proteinExistence type="inferred from homology"/>
<dbReference type="EMBL" id="FWXJ01000016">
    <property type="protein sequence ID" value="SMC77057.1"/>
    <property type="molecule type" value="Genomic_DNA"/>
</dbReference>
<keyword evidence="3" id="KW-0675">Receptor</keyword>
<dbReference type="PANTHER" id="PTHR42928:SF5">
    <property type="entry name" value="BLR1237 PROTEIN"/>
    <property type="match status" value="1"/>
</dbReference>
<dbReference type="Gene3D" id="3.40.190.150">
    <property type="entry name" value="Bordetella uptake gene, domain 1"/>
    <property type="match status" value="1"/>
</dbReference>
<dbReference type="CDD" id="cd13578">
    <property type="entry name" value="PBP2_Bug27"/>
    <property type="match status" value="1"/>
</dbReference>
<dbReference type="STRING" id="1938817.SAMN06296008_11615"/>
<dbReference type="InterPro" id="IPR005064">
    <property type="entry name" value="BUG"/>
</dbReference>
<evidence type="ECO:0000256" key="2">
    <source>
        <dbReference type="SAM" id="SignalP"/>
    </source>
</evidence>
<dbReference type="PANTHER" id="PTHR42928">
    <property type="entry name" value="TRICARBOXYLATE-BINDING PROTEIN"/>
    <property type="match status" value="1"/>
</dbReference>
<keyword evidence="2" id="KW-0732">Signal</keyword>
<accession>A0A1W2BVR5</accession>
<dbReference type="Gene3D" id="3.40.190.10">
    <property type="entry name" value="Periplasmic binding protein-like II"/>
    <property type="match status" value="1"/>
</dbReference>
<evidence type="ECO:0000256" key="1">
    <source>
        <dbReference type="ARBA" id="ARBA00006987"/>
    </source>
</evidence>
<dbReference type="Pfam" id="PF03401">
    <property type="entry name" value="TctC"/>
    <property type="match status" value="1"/>
</dbReference>
<comment type="similarity">
    <text evidence="1">Belongs to the UPF0065 (bug) family.</text>
</comment>
<dbReference type="InterPro" id="IPR042100">
    <property type="entry name" value="Bug_dom1"/>
</dbReference>
<dbReference type="SUPFAM" id="SSF53850">
    <property type="entry name" value="Periplasmic binding protein-like II"/>
    <property type="match status" value="1"/>
</dbReference>
<keyword evidence="4" id="KW-1185">Reference proteome</keyword>
<name>A0A1W2BVR5_9BURK</name>
<feature type="signal peptide" evidence="2">
    <location>
        <begin position="1"/>
        <end position="26"/>
    </location>
</feature>
<reference evidence="3 4" key="1">
    <citation type="submission" date="2017-04" db="EMBL/GenBank/DDBJ databases">
        <authorList>
            <person name="Afonso C.L."/>
            <person name="Miller P.J."/>
            <person name="Scott M.A."/>
            <person name="Spackman E."/>
            <person name="Goraichik I."/>
            <person name="Dimitrov K.M."/>
            <person name="Suarez D.L."/>
            <person name="Swayne D.E."/>
        </authorList>
    </citation>
    <scope>NUCLEOTIDE SEQUENCE [LARGE SCALE GENOMIC DNA]</scope>
    <source>
        <strain evidence="3 4">VK13</strain>
    </source>
</reference>
<dbReference type="Proteomes" id="UP000192708">
    <property type="component" value="Unassembled WGS sequence"/>
</dbReference>
<dbReference type="AlphaFoldDB" id="A0A1W2BVR5"/>
<sequence>MNKHFFLKVFVSSLVGIFFTMNFAVAQTDYPNKPITLVVGFSPGSSIDLVARTYAKSITNKLKVPVIVENKAGAGGNIAAEWVAKSKADGYTFLVVANSIAISPASYVNHNFDVKKDLAAIAYMGIGPLILKVNKDLKINSVKELVNYAKDHPGKLNYGSSGEGGTPHMATILFEQTANIKMTHIPYKGGGEALAALMGGQVDVLINPLLGDIKSERISSLAITGSNRSPLSPDIPTFKESGYDFNIGVYYGIMGPKGVPVKLVETVNQIFNDALSDAELIEILTNKSGIVTQKMSPNEFQEYLNKDIELWKKVVAKTKAGG</sequence>
<protein>
    <submittedName>
        <fullName evidence="3">Tripartite-type tricarboxylate transporter, receptor component TctC</fullName>
    </submittedName>
</protein>
<feature type="chain" id="PRO_5010732668" evidence="2">
    <location>
        <begin position="27"/>
        <end position="322"/>
    </location>
</feature>
<organism evidence="3 4">
    <name type="scientific">Polynucleobacter kasalickyi</name>
    <dbReference type="NCBI Taxonomy" id="1938817"/>
    <lineage>
        <taxon>Bacteria</taxon>
        <taxon>Pseudomonadati</taxon>
        <taxon>Pseudomonadota</taxon>
        <taxon>Betaproteobacteria</taxon>
        <taxon>Burkholderiales</taxon>
        <taxon>Burkholderiaceae</taxon>
        <taxon>Polynucleobacter</taxon>
    </lineage>
</organism>
<evidence type="ECO:0000313" key="4">
    <source>
        <dbReference type="Proteomes" id="UP000192708"/>
    </source>
</evidence>
<dbReference type="PIRSF" id="PIRSF017082">
    <property type="entry name" value="YflP"/>
    <property type="match status" value="1"/>
</dbReference>
<gene>
    <name evidence="3" type="ORF">SAMN06296008_11615</name>
</gene>
<evidence type="ECO:0000313" key="3">
    <source>
        <dbReference type="EMBL" id="SMC77057.1"/>
    </source>
</evidence>